<feature type="non-terminal residue" evidence="1">
    <location>
        <position position="1"/>
    </location>
</feature>
<feature type="non-terminal residue" evidence="1">
    <location>
        <position position="355"/>
    </location>
</feature>
<sequence length="355" mass="38161">AGKPGVFGDMGKMNKQMREKMGQMLPAVDTAELTTMALQEGVLKEGEKVTPTNFKSVIDQLMDKMDLRGQLQTIWNRIEANIRESLVKRGMSGSDINSAIDKMTKPDEKGDIKGVDLRALTPEAFQLSKRKGAEALRGKTTMERAGKVLEANFEDIDVDPSKPKKLSSDLRSWLAGVLEMVGVLSDTDLKGMGLDPKAVGGMYMEGPPGATPGQGAVMVGETSRVNPLKATIDAISMMETGQIRKLPDIIDMATRSIERMKSTVGHERVHAALKVPGTSGALAKEQISTQLMEGSGMIGANRDAVLAAAKQLPSVERQESKYKKLQALAASEGDETILQGNKGLEEFSGMRAGDA</sequence>
<gene>
    <name evidence="1" type="ORF">LCGC14_3053410</name>
</gene>
<protein>
    <submittedName>
        <fullName evidence="1">Uncharacterized protein</fullName>
    </submittedName>
</protein>
<dbReference type="EMBL" id="LAZR01064424">
    <property type="protein sequence ID" value="KKK57543.1"/>
    <property type="molecule type" value="Genomic_DNA"/>
</dbReference>
<reference evidence="1" key="1">
    <citation type="journal article" date="2015" name="Nature">
        <title>Complex archaea that bridge the gap between prokaryotes and eukaryotes.</title>
        <authorList>
            <person name="Spang A."/>
            <person name="Saw J.H."/>
            <person name="Jorgensen S.L."/>
            <person name="Zaremba-Niedzwiedzka K."/>
            <person name="Martijn J."/>
            <person name="Lind A.E."/>
            <person name="van Eijk R."/>
            <person name="Schleper C."/>
            <person name="Guy L."/>
            <person name="Ettema T.J."/>
        </authorList>
    </citation>
    <scope>NUCLEOTIDE SEQUENCE</scope>
</reference>
<comment type="caution">
    <text evidence="1">The sequence shown here is derived from an EMBL/GenBank/DDBJ whole genome shotgun (WGS) entry which is preliminary data.</text>
</comment>
<dbReference type="AlphaFoldDB" id="A0A0F8WLH5"/>
<organism evidence="1">
    <name type="scientific">marine sediment metagenome</name>
    <dbReference type="NCBI Taxonomy" id="412755"/>
    <lineage>
        <taxon>unclassified sequences</taxon>
        <taxon>metagenomes</taxon>
        <taxon>ecological metagenomes</taxon>
    </lineage>
</organism>
<accession>A0A0F8WLH5</accession>
<evidence type="ECO:0000313" key="1">
    <source>
        <dbReference type="EMBL" id="KKK57543.1"/>
    </source>
</evidence>
<proteinExistence type="predicted"/>
<name>A0A0F8WLH5_9ZZZZ</name>